<dbReference type="Gene3D" id="3.30.160.670">
    <property type="match status" value="1"/>
</dbReference>
<dbReference type="AlphaFoldDB" id="A0A7G1HT11"/>
<evidence type="ECO:0000313" key="4">
    <source>
        <dbReference type="Proteomes" id="UP000594042"/>
    </source>
</evidence>
<keyword evidence="4" id="KW-1185">Reference proteome</keyword>
<evidence type="ECO:0000313" key="3">
    <source>
        <dbReference type="EMBL" id="BCI62640.1"/>
    </source>
</evidence>
<dbReference type="Proteomes" id="UP000594042">
    <property type="component" value="Chromosome"/>
</dbReference>
<sequence length="197" mass="22433">MKKIIFLLNVILLSGCSAYQLINSEVYNNADLSAYKTFRIVTPDEGKLPPLMTMVDYYNIANAIRTQMVERGFQESSTSNLLINIGLTVQTKIDTEPALPPGYYPYNGFYPYFIYPRSLYWQSYYANAKLITDIYKEGVLTMDMINMKEKQFLYSSSVSTILDSGQGALRNVSEIDQAVQILFSKFPVKPLVAYSKK</sequence>
<keyword evidence="1" id="KW-0732">Signal</keyword>
<evidence type="ECO:0000256" key="1">
    <source>
        <dbReference type="SAM" id="SignalP"/>
    </source>
</evidence>
<proteinExistence type="predicted"/>
<accession>A0A7G1HT11</accession>
<feature type="signal peptide" evidence="1">
    <location>
        <begin position="1"/>
        <end position="18"/>
    </location>
</feature>
<feature type="chain" id="PRO_5029005133" description="DUF4136 domain-containing protein" evidence="1">
    <location>
        <begin position="19"/>
        <end position="197"/>
    </location>
</feature>
<reference evidence="4" key="1">
    <citation type="submission" date="2020-07" db="EMBL/GenBank/DDBJ databases">
        <title>Complete genome sequencing of Coprobacter sp. strain 2CBH44.</title>
        <authorList>
            <person name="Sakamoto M."/>
            <person name="Murakami T."/>
            <person name="Mori H."/>
        </authorList>
    </citation>
    <scope>NUCLEOTIDE SEQUENCE [LARGE SCALE GENOMIC DNA]</scope>
    <source>
        <strain evidence="4">2CBH44</strain>
    </source>
</reference>
<dbReference type="EMBL" id="AP023322">
    <property type="protein sequence ID" value="BCI62640.1"/>
    <property type="molecule type" value="Genomic_DNA"/>
</dbReference>
<name>A0A7G1HT11_9BACT</name>
<dbReference type="InterPro" id="IPR025411">
    <property type="entry name" value="DUF4136"/>
</dbReference>
<evidence type="ECO:0000259" key="2">
    <source>
        <dbReference type="Pfam" id="PF13590"/>
    </source>
</evidence>
<feature type="domain" description="DUF4136" evidence="2">
    <location>
        <begin position="27"/>
        <end position="187"/>
    </location>
</feature>
<dbReference type="Pfam" id="PF13590">
    <property type="entry name" value="DUF4136"/>
    <property type="match status" value="1"/>
</dbReference>
<dbReference type="KEGG" id="copr:Cop2CBH44_09930"/>
<organism evidence="3 4">
    <name type="scientific">Coprobacter secundus subsp. similis</name>
    <dbReference type="NCBI Taxonomy" id="2751153"/>
    <lineage>
        <taxon>Bacteria</taxon>
        <taxon>Pseudomonadati</taxon>
        <taxon>Bacteroidota</taxon>
        <taxon>Bacteroidia</taxon>
        <taxon>Bacteroidales</taxon>
        <taxon>Barnesiellaceae</taxon>
        <taxon>Coprobacter</taxon>
    </lineage>
</organism>
<gene>
    <name evidence="3" type="ORF">Cop2CBH44_09930</name>
</gene>
<dbReference type="PROSITE" id="PS51257">
    <property type="entry name" value="PROKAR_LIPOPROTEIN"/>
    <property type="match status" value="1"/>
</dbReference>
<protein>
    <recommendedName>
        <fullName evidence="2">DUF4136 domain-containing protein</fullName>
    </recommendedName>
</protein>